<evidence type="ECO:0000256" key="1">
    <source>
        <dbReference type="SAM" id="MobiDB-lite"/>
    </source>
</evidence>
<proteinExistence type="predicted"/>
<dbReference type="Proteomes" id="UP001058974">
    <property type="component" value="Chromosome 3"/>
</dbReference>
<sequence>MQPPYCCAHPPPLRRNSNTVENLRRQKRNRSDHHRQRTNTTPQPTPLTLSDFDDHHHHHVGNASRMVTFPIFHDFLIPKELKGNNQLAYEELKSEVAKHSSALEDLFKRITLEADT</sequence>
<protein>
    <submittedName>
        <fullName evidence="2">Uncharacterized protein</fullName>
    </submittedName>
</protein>
<dbReference type="Gramene" id="Psat03G0524300-T1">
    <property type="protein sequence ID" value="KAI5431018.1"/>
    <property type="gene ID" value="KIW84_035243"/>
</dbReference>
<evidence type="ECO:0000313" key="3">
    <source>
        <dbReference type="Proteomes" id="UP001058974"/>
    </source>
</evidence>
<dbReference type="AlphaFoldDB" id="A0A9D5B268"/>
<name>A0A9D5B268_PEA</name>
<feature type="region of interest" description="Disordered" evidence="1">
    <location>
        <begin position="1"/>
        <end position="58"/>
    </location>
</feature>
<comment type="caution">
    <text evidence="2">The sequence shown here is derived from an EMBL/GenBank/DDBJ whole genome shotgun (WGS) entry which is preliminary data.</text>
</comment>
<feature type="compositionally biased region" description="Pro residues" evidence="1">
    <location>
        <begin position="1"/>
        <end position="13"/>
    </location>
</feature>
<dbReference type="EMBL" id="JAMSHJ010000003">
    <property type="protein sequence ID" value="KAI5431018.1"/>
    <property type="molecule type" value="Genomic_DNA"/>
</dbReference>
<feature type="compositionally biased region" description="Basic residues" evidence="1">
    <location>
        <begin position="25"/>
        <end position="37"/>
    </location>
</feature>
<feature type="compositionally biased region" description="Low complexity" evidence="1">
    <location>
        <begin position="38"/>
        <end position="49"/>
    </location>
</feature>
<organism evidence="2 3">
    <name type="scientific">Pisum sativum</name>
    <name type="common">Garden pea</name>
    <name type="synonym">Lathyrus oleraceus</name>
    <dbReference type="NCBI Taxonomy" id="3888"/>
    <lineage>
        <taxon>Eukaryota</taxon>
        <taxon>Viridiplantae</taxon>
        <taxon>Streptophyta</taxon>
        <taxon>Embryophyta</taxon>
        <taxon>Tracheophyta</taxon>
        <taxon>Spermatophyta</taxon>
        <taxon>Magnoliopsida</taxon>
        <taxon>eudicotyledons</taxon>
        <taxon>Gunneridae</taxon>
        <taxon>Pentapetalae</taxon>
        <taxon>rosids</taxon>
        <taxon>fabids</taxon>
        <taxon>Fabales</taxon>
        <taxon>Fabaceae</taxon>
        <taxon>Papilionoideae</taxon>
        <taxon>50 kb inversion clade</taxon>
        <taxon>NPAAA clade</taxon>
        <taxon>Hologalegina</taxon>
        <taxon>IRL clade</taxon>
        <taxon>Fabeae</taxon>
        <taxon>Lathyrus</taxon>
    </lineage>
</organism>
<keyword evidence="3" id="KW-1185">Reference proteome</keyword>
<gene>
    <name evidence="2" type="ORF">KIW84_035243</name>
</gene>
<accession>A0A9D5B268</accession>
<reference evidence="2 3" key="1">
    <citation type="journal article" date="2022" name="Nat. Genet.">
        <title>Improved pea reference genome and pan-genome highlight genomic features and evolutionary characteristics.</title>
        <authorList>
            <person name="Yang T."/>
            <person name="Liu R."/>
            <person name="Luo Y."/>
            <person name="Hu S."/>
            <person name="Wang D."/>
            <person name="Wang C."/>
            <person name="Pandey M.K."/>
            <person name="Ge S."/>
            <person name="Xu Q."/>
            <person name="Li N."/>
            <person name="Li G."/>
            <person name="Huang Y."/>
            <person name="Saxena R.K."/>
            <person name="Ji Y."/>
            <person name="Li M."/>
            <person name="Yan X."/>
            <person name="He Y."/>
            <person name="Liu Y."/>
            <person name="Wang X."/>
            <person name="Xiang C."/>
            <person name="Varshney R.K."/>
            <person name="Ding H."/>
            <person name="Gao S."/>
            <person name="Zong X."/>
        </authorList>
    </citation>
    <scope>NUCLEOTIDE SEQUENCE [LARGE SCALE GENOMIC DNA]</scope>
    <source>
        <strain evidence="2 3">cv. Zhongwan 6</strain>
    </source>
</reference>
<evidence type="ECO:0000313" key="2">
    <source>
        <dbReference type="EMBL" id="KAI5431018.1"/>
    </source>
</evidence>